<feature type="domain" description="Beta-lactamase-related" evidence="1">
    <location>
        <begin position="19"/>
        <end position="198"/>
    </location>
</feature>
<evidence type="ECO:0000313" key="3">
    <source>
        <dbReference type="Proteomes" id="UP000295554"/>
    </source>
</evidence>
<dbReference type="InterPro" id="IPR052907">
    <property type="entry name" value="Beta-lactamase/esterase"/>
</dbReference>
<dbReference type="InterPro" id="IPR001466">
    <property type="entry name" value="Beta-lactam-related"/>
</dbReference>
<dbReference type="SUPFAM" id="SSF56601">
    <property type="entry name" value="beta-lactamase/transpeptidase-like"/>
    <property type="match status" value="1"/>
</dbReference>
<evidence type="ECO:0000259" key="1">
    <source>
        <dbReference type="Pfam" id="PF00144"/>
    </source>
</evidence>
<dbReference type="AlphaFoldDB" id="A0A4R5LRA2"/>
<dbReference type="InterPro" id="IPR012338">
    <property type="entry name" value="Beta-lactam/transpept-like"/>
</dbReference>
<proteinExistence type="predicted"/>
<name>A0A4R5LRA2_9GAMM</name>
<keyword evidence="3" id="KW-1185">Reference proteome</keyword>
<dbReference type="Proteomes" id="UP000295554">
    <property type="component" value="Unassembled WGS sequence"/>
</dbReference>
<protein>
    <submittedName>
        <fullName evidence="2">Class A beta-lactamase-related serine hydrolase</fullName>
    </submittedName>
</protein>
<dbReference type="Pfam" id="PF00144">
    <property type="entry name" value="Beta-lactamase"/>
    <property type="match status" value="1"/>
</dbReference>
<dbReference type="PANTHER" id="PTHR43319">
    <property type="entry name" value="BETA-LACTAMASE-RELATED"/>
    <property type="match status" value="1"/>
</dbReference>
<gene>
    <name evidence="2" type="ORF">E2F43_07460</name>
</gene>
<sequence length="428" mass="47421">MDVNYVKGDVAPGFESVKALFTQQMCTLAEQNAQLCVYHRGKKVVDLWASATGNEDFSGDSLVNIFSSGKSLEAIAVGVLVSRGLITYDARITQYWPDFGAQGKEGVTVADLMRHEAGLANFDTPLDAEDLFTENIKENAVGRVIEQQGLSYDSGGKREYHAITRGWIINELFRRVDPEGRTIGEFLRQEISGPLGADVMVGVNEQERLRMFPVQPLGLGFQLWQSLLPRFLGRRVLHNVFQLLARIGKMIPSLIKGARRSRPPPAFREMTGLDYFNALDFGRGETSSANATCSARGLARLGAMMSAGGKLEGREFLSESAWRALHAKPVEASMGAVMPTRFTQGGVDCFQPCDPESPRLERAFNQGREGFYGWMGFGGSIFQWHPEHDISFAFVPTSLHYLDFLNERGKCYQAEVLRCVSRLKAGVV</sequence>
<dbReference type="GO" id="GO:0016787">
    <property type="term" value="F:hydrolase activity"/>
    <property type="evidence" value="ECO:0007669"/>
    <property type="project" value="UniProtKB-KW"/>
</dbReference>
<dbReference type="RefSeq" id="WP_133211286.1">
    <property type="nucleotide sequence ID" value="NZ_SMSE01000002.1"/>
</dbReference>
<reference evidence="2 3" key="1">
    <citation type="submission" date="2019-03" db="EMBL/GenBank/DDBJ databases">
        <title>Seongchinamella monodicae gen. nov., sp. nov., a novel member of the Gammaproteobacteria isolated from a tidal mudflat of beach.</title>
        <authorList>
            <person name="Yang H.G."/>
            <person name="Kang J.W."/>
            <person name="Lee S.D."/>
        </authorList>
    </citation>
    <scope>NUCLEOTIDE SEQUENCE [LARGE SCALE GENOMIC DNA]</scope>
    <source>
        <strain evidence="2 3">GH4-78</strain>
    </source>
</reference>
<dbReference type="EMBL" id="SMSE01000002">
    <property type="protein sequence ID" value="TDG13371.1"/>
    <property type="molecule type" value="Genomic_DNA"/>
</dbReference>
<organism evidence="2 3">
    <name type="scientific">Seongchinamella unica</name>
    <dbReference type="NCBI Taxonomy" id="2547392"/>
    <lineage>
        <taxon>Bacteria</taxon>
        <taxon>Pseudomonadati</taxon>
        <taxon>Pseudomonadota</taxon>
        <taxon>Gammaproteobacteria</taxon>
        <taxon>Cellvibrionales</taxon>
        <taxon>Halieaceae</taxon>
        <taxon>Seongchinamella</taxon>
    </lineage>
</organism>
<dbReference type="Gene3D" id="3.40.710.10">
    <property type="entry name" value="DD-peptidase/beta-lactamase superfamily"/>
    <property type="match status" value="1"/>
</dbReference>
<keyword evidence="2" id="KW-0378">Hydrolase</keyword>
<comment type="caution">
    <text evidence="2">The sequence shown here is derived from an EMBL/GenBank/DDBJ whole genome shotgun (WGS) entry which is preliminary data.</text>
</comment>
<accession>A0A4R5LRA2</accession>
<evidence type="ECO:0000313" key="2">
    <source>
        <dbReference type="EMBL" id="TDG13371.1"/>
    </source>
</evidence>
<dbReference type="OrthoDB" id="5705574at2"/>
<dbReference type="PANTHER" id="PTHR43319:SF3">
    <property type="entry name" value="BETA-LACTAMASE-RELATED DOMAIN-CONTAINING PROTEIN"/>
    <property type="match status" value="1"/>
</dbReference>